<proteinExistence type="predicted"/>
<evidence type="ECO:0000313" key="2">
    <source>
        <dbReference type="Proteomes" id="UP000704712"/>
    </source>
</evidence>
<dbReference type="AlphaFoldDB" id="A0A8S9U0E0"/>
<sequence>MATNEILVCATALYLRRTAKELCSLGGSARVKNGKVASTLAEPAKKSVLSVALHCAGFEKTVDSMVRCIQRAVLVDDELLLLSSACFHSKGHDYIWLTAVETSLTPA</sequence>
<gene>
    <name evidence="1" type="ORF">GN958_ATG18075</name>
</gene>
<dbReference type="EMBL" id="JAACNO010002502">
    <property type="protein sequence ID" value="KAF4132777.1"/>
    <property type="molecule type" value="Genomic_DNA"/>
</dbReference>
<comment type="caution">
    <text evidence="1">The sequence shown here is derived from an EMBL/GenBank/DDBJ whole genome shotgun (WGS) entry which is preliminary data.</text>
</comment>
<organism evidence="1 2">
    <name type="scientific">Phytophthora infestans</name>
    <name type="common">Potato late blight agent</name>
    <name type="synonym">Botrytis infestans</name>
    <dbReference type="NCBI Taxonomy" id="4787"/>
    <lineage>
        <taxon>Eukaryota</taxon>
        <taxon>Sar</taxon>
        <taxon>Stramenopiles</taxon>
        <taxon>Oomycota</taxon>
        <taxon>Peronosporomycetes</taxon>
        <taxon>Peronosporales</taxon>
        <taxon>Peronosporaceae</taxon>
        <taxon>Phytophthora</taxon>
    </lineage>
</organism>
<protein>
    <submittedName>
        <fullName evidence="1">Uncharacterized protein</fullName>
    </submittedName>
</protein>
<reference evidence="1" key="1">
    <citation type="submission" date="2020-03" db="EMBL/GenBank/DDBJ databases">
        <title>Hybrid Assembly of Korean Phytophthora infestans isolates.</title>
        <authorList>
            <person name="Prokchorchik M."/>
            <person name="Lee Y."/>
            <person name="Seo J."/>
            <person name="Cho J.-H."/>
            <person name="Park Y.-E."/>
            <person name="Jang D.-C."/>
            <person name="Im J.-S."/>
            <person name="Choi J.-G."/>
            <person name="Park H.-J."/>
            <person name="Lee G.-B."/>
            <person name="Lee Y.-G."/>
            <person name="Hong S.-Y."/>
            <person name="Cho K."/>
            <person name="Sohn K.H."/>
        </authorList>
    </citation>
    <scope>NUCLEOTIDE SEQUENCE</scope>
    <source>
        <strain evidence="1">KR_2_A2</strain>
    </source>
</reference>
<accession>A0A8S9U0E0</accession>
<dbReference type="Proteomes" id="UP000704712">
    <property type="component" value="Unassembled WGS sequence"/>
</dbReference>
<evidence type="ECO:0000313" key="1">
    <source>
        <dbReference type="EMBL" id="KAF4132777.1"/>
    </source>
</evidence>
<name>A0A8S9U0E0_PHYIN</name>